<dbReference type="Pfam" id="PF07727">
    <property type="entry name" value="RVT_2"/>
    <property type="match status" value="1"/>
</dbReference>
<dbReference type="InParanoid" id="A0A251VEZ8"/>
<reference evidence="10" key="1">
    <citation type="journal article" date="2017" name="Nature">
        <title>The sunflower genome provides insights into oil metabolism, flowering and Asterid evolution.</title>
        <authorList>
            <person name="Badouin H."/>
            <person name="Gouzy J."/>
            <person name="Grassa C.J."/>
            <person name="Murat F."/>
            <person name="Staton S.E."/>
            <person name="Cottret L."/>
            <person name="Lelandais-Briere C."/>
            <person name="Owens G.L."/>
            <person name="Carrere S."/>
            <person name="Mayjonade B."/>
            <person name="Legrand L."/>
            <person name="Gill N."/>
            <person name="Kane N.C."/>
            <person name="Bowers J.E."/>
            <person name="Hubner S."/>
            <person name="Bellec A."/>
            <person name="Berard A."/>
            <person name="Berges H."/>
            <person name="Blanchet N."/>
            <person name="Boniface M.C."/>
            <person name="Brunel D."/>
            <person name="Catrice O."/>
            <person name="Chaidir N."/>
            <person name="Claudel C."/>
            <person name="Donnadieu C."/>
            <person name="Faraut T."/>
            <person name="Fievet G."/>
            <person name="Helmstetter N."/>
            <person name="King M."/>
            <person name="Knapp S.J."/>
            <person name="Lai Z."/>
            <person name="Le Paslier M.C."/>
            <person name="Lippi Y."/>
            <person name="Lorenzon L."/>
            <person name="Mandel J.R."/>
            <person name="Marage G."/>
            <person name="Marchand G."/>
            <person name="Marquand E."/>
            <person name="Bret-Mestries E."/>
            <person name="Morien E."/>
            <person name="Nambeesan S."/>
            <person name="Nguyen T."/>
            <person name="Pegot-Espagnet P."/>
            <person name="Pouilly N."/>
            <person name="Raftis F."/>
            <person name="Sallet E."/>
            <person name="Schiex T."/>
            <person name="Thomas J."/>
            <person name="Vandecasteele C."/>
            <person name="Vares D."/>
            <person name="Vear F."/>
            <person name="Vautrin S."/>
            <person name="Crespi M."/>
            <person name="Mangin B."/>
            <person name="Burke J.M."/>
            <person name="Salse J."/>
            <person name="Munos S."/>
            <person name="Vincourt P."/>
            <person name="Rieseberg L.H."/>
            <person name="Langlade N.B."/>
        </authorList>
    </citation>
    <scope>NUCLEOTIDE SEQUENCE [LARGE SCALE GENOMIC DNA]</scope>
    <source>
        <strain evidence="10">cv. SF193</strain>
    </source>
</reference>
<evidence type="ECO:0000259" key="7">
    <source>
        <dbReference type="PROSITE" id="PS50158"/>
    </source>
</evidence>
<dbReference type="GO" id="GO:0003676">
    <property type="term" value="F:nucleic acid binding"/>
    <property type="evidence" value="ECO:0007669"/>
    <property type="project" value="InterPro"/>
</dbReference>
<keyword evidence="2" id="KW-0479">Metal-binding</keyword>
<feature type="compositionally biased region" description="Polar residues" evidence="6">
    <location>
        <begin position="798"/>
        <end position="811"/>
    </location>
</feature>
<feature type="compositionally biased region" description="Polar residues" evidence="6">
    <location>
        <begin position="752"/>
        <end position="771"/>
    </location>
</feature>
<dbReference type="SUPFAM" id="SSF53098">
    <property type="entry name" value="Ribonuclease H-like"/>
    <property type="match status" value="1"/>
</dbReference>
<dbReference type="PANTHER" id="PTHR42648:SF18">
    <property type="entry name" value="RETROTRANSPOSON, UNCLASSIFIED-LIKE PROTEIN"/>
    <property type="match status" value="1"/>
</dbReference>
<dbReference type="InterPro" id="IPR025724">
    <property type="entry name" value="GAG-pre-integrase_dom"/>
</dbReference>
<dbReference type="Pfam" id="PF00665">
    <property type="entry name" value="rve"/>
    <property type="match status" value="1"/>
</dbReference>
<dbReference type="SUPFAM" id="SSF56672">
    <property type="entry name" value="DNA/RNA polymerases"/>
    <property type="match status" value="1"/>
</dbReference>
<keyword evidence="3" id="KW-0064">Aspartyl protease</keyword>
<dbReference type="Proteomes" id="UP000215914">
    <property type="component" value="Chromosome 2"/>
</dbReference>
<dbReference type="InterPro" id="IPR036875">
    <property type="entry name" value="Znf_CCHC_sf"/>
</dbReference>
<dbReference type="InterPro" id="IPR001878">
    <property type="entry name" value="Znf_CCHC"/>
</dbReference>
<evidence type="ECO:0000256" key="2">
    <source>
        <dbReference type="ARBA" id="ARBA00022723"/>
    </source>
</evidence>
<keyword evidence="4" id="KW-0378">Hydrolase</keyword>
<keyword evidence="5" id="KW-0863">Zinc-finger</keyword>
<dbReference type="InterPro" id="IPR036397">
    <property type="entry name" value="RNaseH_sf"/>
</dbReference>
<evidence type="ECO:0000313" key="9">
    <source>
        <dbReference type="EMBL" id="OTG33793.1"/>
    </source>
</evidence>
<dbReference type="Pfam" id="PF22936">
    <property type="entry name" value="Pol_BBD"/>
    <property type="match status" value="1"/>
</dbReference>
<dbReference type="Pfam" id="PF13976">
    <property type="entry name" value="gag_pre-integrs"/>
    <property type="match status" value="1"/>
</dbReference>
<keyword evidence="1" id="KW-0645">Protease</keyword>
<dbReference type="PANTHER" id="PTHR42648">
    <property type="entry name" value="TRANSPOSASE, PUTATIVE-RELATED"/>
    <property type="match status" value="1"/>
</dbReference>
<feature type="compositionally biased region" description="Acidic residues" evidence="6">
    <location>
        <begin position="814"/>
        <end position="823"/>
    </location>
</feature>
<evidence type="ECO:0000256" key="3">
    <source>
        <dbReference type="ARBA" id="ARBA00022750"/>
    </source>
</evidence>
<evidence type="ECO:0000256" key="6">
    <source>
        <dbReference type="SAM" id="MobiDB-lite"/>
    </source>
</evidence>
<keyword evidence="5" id="KW-0862">Zinc</keyword>
<dbReference type="InterPro" id="IPR013103">
    <property type="entry name" value="RVT_2"/>
</dbReference>
<feature type="region of interest" description="Disordered" evidence="6">
    <location>
        <begin position="742"/>
        <end position="831"/>
    </location>
</feature>
<dbReference type="GO" id="GO:0008270">
    <property type="term" value="F:zinc ion binding"/>
    <property type="evidence" value="ECO:0007669"/>
    <property type="project" value="UniProtKB-KW"/>
</dbReference>
<keyword evidence="10" id="KW-1185">Reference proteome</keyword>
<evidence type="ECO:0000313" key="10">
    <source>
        <dbReference type="Proteomes" id="UP000215914"/>
    </source>
</evidence>
<dbReference type="SUPFAM" id="SSF57756">
    <property type="entry name" value="Retrovirus zinc finger-like domains"/>
    <property type="match status" value="1"/>
</dbReference>
<protein>
    <submittedName>
        <fullName evidence="9">Putative zinc finger, CCHC-type</fullName>
    </submittedName>
</protein>
<dbReference type="PROSITE" id="PS50994">
    <property type="entry name" value="INTEGRASE"/>
    <property type="match status" value="1"/>
</dbReference>
<dbReference type="Gene3D" id="3.30.420.10">
    <property type="entry name" value="Ribonuclease H-like superfamily/Ribonuclease H"/>
    <property type="match status" value="1"/>
</dbReference>
<accession>A0A251VEZ8</accession>
<dbReference type="GO" id="GO:0006508">
    <property type="term" value="P:proteolysis"/>
    <property type="evidence" value="ECO:0007669"/>
    <property type="project" value="UniProtKB-KW"/>
</dbReference>
<dbReference type="PROSITE" id="PS50158">
    <property type="entry name" value="ZF_CCHC"/>
    <property type="match status" value="1"/>
</dbReference>
<evidence type="ECO:0000256" key="1">
    <source>
        <dbReference type="ARBA" id="ARBA00022670"/>
    </source>
</evidence>
<dbReference type="GO" id="GO:0004190">
    <property type="term" value="F:aspartic-type endopeptidase activity"/>
    <property type="evidence" value="ECO:0007669"/>
    <property type="project" value="UniProtKB-KW"/>
</dbReference>
<gene>
    <name evidence="9" type="ORF">HannXRQ_Chr02g0038571</name>
</gene>
<evidence type="ECO:0000256" key="5">
    <source>
        <dbReference type="PROSITE-ProRule" id="PRU00047"/>
    </source>
</evidence>
<organism evidence="9 10">
    <name type="scientific">Helianthus annuus</name>
    <name type="common">Common sunflower</name>
    <dbReference type="NCBI Taxonomy" id="4232"/>
    <lineage>
        <taxon>Eukaryota</taxon>
        <taxon>Viridiplantae</taxon>
        <taxon>Streptophyta</taxon>
        <taxon>Embryophyta</taxon>
        <taxon>Tracheophyta</taxon>
        <taxon>Spermatophyta</taxon>
        <taxon>Magnoliopsida</taxon>
        <taxon>eudicotyledons</taxon>
        <taxon>Gunneridae</taxon>
        <taxon>Pentapetalae</taxon>
        <taxon>asterids</taxon>
        <taxon>campanulids</taxon>
        <taxon>Asterales</taxon>
        <taxon>Asteraceae</taxon>
        <taxon>Asteroideae</taxon>
        <taxon>Heliantheae alliance</taxon>
        <taxon>Heliantheae</taxon>
        <taxon>Helianthus</taxon>
    </lineage>
</organism>
<dbReference type="InterPro" id="IPR057670">
    <property type="entry name" value="SH3_retrovirus"/>
</dbReference>
<name>A0A251VEZ8_HELAN</name>
<dbReference type="InterPro" id="IPR043502">
    <property type="entry name" value="DNA/RNA_pol_sf"/>
</dbReference>
<dbReference type="STRING" id="4232.A0A251VEZ8"/>
<sequence length="1319" mass="152583">MNQTQGIQTQIPKLTGQNYYHWHIQMRVLLESQELWGIVEDGYQELGTNPSNEATPTYRDSIKKDKRALHIIFQSVNEIVFERIAMAKSSKEAWSILHKSYRGENRVRTVKLQTLRCEFDTLKMKEEESVEDYFNRITLIVNQLRMNEEKISEQRIVEKILRSMTRNFESVVITIEETKNLEDVTTEELMGILQSHELRMKRYDDTPVEHAFQIQSGGQDRFRQNRNDMGVKGRDRNKGRYMNNIRCYNCQKLGHTAKFCRKKEDSVNGDNVLIHQENESEETEDTMFMIFNMEETVNKDCWYLDSGCSNHMTGNKDLFVRMDDSLKKEVRTGDDKRLEVLGSGEVEIKIRGLNKRIPNVFYVKGLKHNLLSVGQLVQKGYKVKFEKDYCTIQDAKDEIMGTIRMTNNKMFPLNPGSDLTLALTMTTREVSTLWHKRYGHVNLDTLVEMGNKELVFGLPKISRDNSICEGCVSGKQARKNFPTKAKWHATKPLQLVHSDICGPMRTESIGGCKYFITFIDDFTRKTWVYFLKFKSEALNYFKLFKAMTEKQSDHVKKTLRTDRGGEYCGRSFQEYLKVNGIHHQLTNSYSPQQNGVAERKNRTLMELSRSMMNIKKLPNMYWAEAIACATYILNRTVTKTRPNVTPCEAWNGRKPNVEHFKIFGSIAYAHIPKQQWNKLDDKVEKMIFVGYSENSKGYKLYNPLNNKITISRDVTFDENKRWVMNSKQSDGSHTIIEDNEEFTEYDDRDQPTSDSHTLPESESNQDTSSFAGETASAERSEVSPGTEARSANIRSEGPSGTNVLQQQTQHQDGNEDSSTDSENEEIKTRSINNIYRNTRPLTDAEVLQKYNERQVVNFVLYANTDPTTYEVASKESKWVEAMNKEMESIYKNQTWDLAGGERIRLVLALAAQNDWYLHQMDVKTAFLNGELKEQVYIEQPQGYVKPGEETKVCHLKRALYGLKQAPRAWYSRIDTYFIQHDFKKCTYEHTLYTKDAKEGKLVICLYVDDLIIASSSMKQITDFKEEMKKEFEMTDMGKLHYFLGMEVLYENGNIILSQRKYMRNLLERYKMTQSNTVSTPMEYGLKLSKDDPDETVDGSIYRSLVGSLMYLTNTRPDIMFAVSKVSRFIENPKKSHWEAAKRILKYIKGTLDQGIIYSKGNKQKLVGYSDSDYAGNLDDSKSTSGYIFHLGSGPISWQSKKQKVVALSSTEAEYMALTLAGCQGIWLKGIMDELQGKHKYSIPIYCDNKSTICLARDPVYHGKSKHSRVKYHFIRDLIKKEDVTVLFCATKDQLADIMTKALQPKDFLRLKILLNMNLH</sequence>
<proteinExistence type="predicted"/>
<dbReference type="InterPro" id="IPR039537">
    <property type="entry name" value="Retrotran_Ty1/copia-like"/>
</dbReference>
<dbReference type="InterPro" id="IPR012337">
    <property type="entry name" value="RNaseH-like_sf"/>
</dbReference>
<dbReference type="Pfam" id="PF14223">
    <property type="entry name" value="Retrotran_gag_2"/>
    <property type="match status" value="1"/>
</dbReference>
<feature type="domain" description="Integrase catalytic" evidence="8">
    <location>
        <begin position="488"/>
        <end position="654"/>
    </location>
</feature>
<evidence type="ECO:0000259" key="8">
    <source>
        <dbReference type="PROSITE" id="PS50994"/>
    </source>
</evidence>
<dbReference type="GO" id="GO:0015074">
    <property type="term" value="P:DNA integration"/>
    <property type="evidence" value="ECO:0007669"/>
    <property type="project" value="InterPro"/>
</dbReference>
<dbReference type="InterPro" id="IPR054722">
    <property type="entry name" value="PolX-like_BBD"/>
</dbReference>
<feature type="domain" description="CCHC-type" evidence="7">
    <location>
        <begin position="246"/>
        <end position="262"/>
    </location>
</feature>
<dbReference type="SMART" id="SM00343">
    <property type="entry name" value="ZnF_C2HC"/>
    <property type="match status" value="1"/>
</dbReference>
<dbReference type="InterPro" id="IPR001584">
    <property type="entry name" value="Integrase_cat-core"/>
</dbReference>
<dbReference type="Pfam" id="PF25597">
    <property type="entry name" value="SH3_retrovirus"/>
    <property type="match status" value="1"/>
</dbReference>
<dbReference type="CDD" id="cd09272">
    <property type="entry name" value="RNase_HI_RT_Ty1"/>
    <property type="match status" value="1"/>
</dbReference>
<evidence type="ECO:0000256" key="4">
    <source>
        <dbReference type="ARBA" id="ARBA00022801"/>
    </source>
</evidence>
<dbReference type="EMBL" id="CM007891">
    <property type="protein sequence ID" value="OTG33793.1"/>
    <property type="molecule type" value="Genomic_DNA"/>
</dbReference>